<organism evidence="1 2">
    <name type="scientific">Trueperella bonasi</name>
    <dbReference type="NCBI Taxonomy" id="312286"/>
    <lineage>
        <taxon>Bacteria</taxon>
        <taxon>Bacillati</taxon>
        <taxon>Actinomycetota</taxon>
        <taxon>Actinomycetes</taxon>
        <taxon>Actinomycetales</taxon>
        <taxon>Actinomycetaceae</taxon>
        <taxon>Trueperella</taxon>
    </lineage>
</organism>
<reference evidence="1 2" key="1">
    <citation type="submission" date="2023-07" db="EMBL/GenBank/DDBJ databases">
        <title>Sequencing the genomes of 1000 actinobacteria strains.</title>
        <authorList>
            <person name="Klenk H.-P."/>
        </authorList>
    </citation>
    <scope>NUCLEOTIDE SEQUENCE [LARGE SCALE GENOMIC DNA]</scope>
    <source>
        <strain evidence="1 2">DSM 17163</strain>
    </source>
</reference>
<comment type="caution">
    <text evidence="1">The sequence shown here is derived from an EMBL/GenBank/DDBJ whole genome shotgun (WGS) entry which is preliminary data.</text>
</comment>
<dbReference type="Proteomes" id="UP001243212">
    <property type="component" value="Unassembled WGS sequence"/>
</dbReference>
<protein>
    <submittedName>
        <fullName evidence="1">Uncharacterized protein</fullName>
    </submittedName>
</protein>
<keyword evidence="2" id="KW-1185">Reference proteome</keyword>
<proteinExistence type="predicted"/>
<accession>A0ABT9NGR0</accession>
<gene>
    <name evidence="1" type="ORF">J2S70_001183</name>
</gene>
<name>A0ABT9NGR0_9ACTO</name>
<evidence type="ECO:0000313" key="1">
    <source>
        <dbReference type="EMBL" id="MDP9806601.1"/>
    </source>
</evidence>
<evidence type="ECO:0000313" key="2">
    <source>
        <dbReference type="Proteomes" id="UP001243212"/>
    </source>
</evidence>
<sequence length="85" mass="9859">MRPTREGFLNSAKSIGAVWRDARIIANPAMRNGKSFGESMADDMRRQRELRQVEIETFRLEWKGVVAGGAFVHWLMKMRIYGLPY</sequence>
<dbReference type="EMBL" id="JAUSQX010000001">
    <property type="protein sequence ID" value="MDP9806601.1"/>
    <property type="molecule type" value="Genomic_DNA"/>
</dbReference>